<feature type="transmembrane region" description="Helical" evidence="5">
    <location>
        <begin position="6"/>
        <end position="38"/>
    </location>
</feature>
<feature type="transmembrane region" description="Helical" evidence="5">
    <location>
        <begin position="324"/>
        <end position="341"/>
    </location>
</feature>
<feature type="transmembrane region" description="Helical" evidence="5">
    <location>
        <begin position="245"/>
        <end position="264"/>
    </location>
</feature>
<dbReference type="CDD" id="cd16914">
    <property type="entry name" value="EcfT"/>
    <property type="match status" value="1"/>
</dbReference>
<evidence type="ECO:0000256" key="5">
    <source>
        <dbReference type="SAM" id="Phobius"/>
    </source>
</evidence>
<evidence type="ECO:0000256" key="2">
    <source>
        <dbReference type="ARBA" id="ARBA00022692"/>
    </source>
</evidence>
<keyword evidence="4 5" id="KW-0472">Membrane</keyword>
<dbReference type="RefSeq" id="WP_270057875.1">
    <property type="nucleotide sequence ID" value="NZ_CP115149.1"/>
</dbReference>
<feature type="transmembrane region" description="Helical" evidence="5">
    <location>
        <begin position="50"/>
        <end position="70"/>
    </location>
</feature>
<sequence>MHPASWVGWVLAVMVAALATTNPFYLAVILLAVVLVAVLAPREGPGVISFRALAVFGVVMFALSLGIAAINGSYGDHILFTIPGPEVPRWLGGLRLGGPVSAEGLAGAAIRGLAILCILFAYGVFNGAVSPHRVLRSTPAALFQASLVVTVGLTLLPSSVEDLRRVREMRALRGAPGGWRELPALVVPAIVGGLERSLRLAEAMEARGYGASPPLALAPRLAAAASAPLLIAAAWLWFYETGWRPLAALLAFAAAALLWWWWRAASRARAVSRFDREPLPAAERAGLLVAAASALGLLALRLTGRGALTYNPFAGLPLPGFEPLPALLAAALAWPAVLLIARPAPARGAAERDSRLAAEPAP</sequence>
<reference evidence="6 7" key="1">
    <citation type="journal article" date="2023" name="ISME J.">
        <title>Thermophilic Dehalococcoidia with unusual traits shed light on an unexpected past.</title>
        <authorList>
            <person name="Palmer M."/>
            <person name="Covington J.K."/>
            <person name="Zhou E.M."/>
            <person name="Thomas S.C."/>
            <person name="Habib N."/>
            <person name="Seymour C.O."/>
            <person name="Lai D."/>
            <person name="Johnston J."/>
            <person name="Hashimi A."/>
            <person name="Jiao J.Y."/>
            <person name="Muok A.R."/>
            <person name="Liu L."/>
            <person name="Xian W.D."/>
            <person name="Zhi X.Y."/>
            <person name="Li M.M."/>
            <person name="Silva L.P."/>
            <person name="Bowen B.P."/>
            <person name="Louie K."/>
            <person name="Briegel A."/>
            <person name="Pett-Ridge J."/>
            <person name="Weber P.K."/>
            <person name="Tocheva E.I."/>
            <person name="Woyke T."/>
            <person name="Northen T.R."/>
            <person name="Mayali X."/>
            <person name="Li W.J."/>
            <person name="Hedlund B.P."/>
        </authorList>
    </citation>
    <scope>NUCLEOTIDE SEQUENCE [LARGE SCALE GENOMIC DNA]</scope>
    <source>
        <strain evidence="6 7">YIM 72310</strain>
    </source>
</reference>
<evidence type="ECO:0000313" key="7">
    <source>
        <dbReference type="Proteomes" id="UP001212803"/>
    </source>
</evidence>
<organism evidence="6 7">
    <name type="scientific">Tepidiforma flava</name>
    <dbReference type="NCBI Taxonomy" id="3004094"/>
    <lineage>
        <taxon>Bacteria</taxon>
        <taxon>Bacillati</taxon>
        <taxon>Chloroflexota</taxon>
        <taxon>Tepidiformia</taxon>
        <taxon>Tepidiformales</taxon>
        <taxon>Tepidiformaceae</taxon>
        <taxon>Tepidiforma</taxon>
    </lineage>
</organism>
<dbReference type="PANTHER" id="PTHR33514:SF15">
    <property type="entry name" value="COBALT TRANSPORT PROTEIN"/>
    <property type="match status" value="1"/>
</dbReference>
<comment type="subcellular location">
    <subcellularLocation>
        <location evidence="1">Membrane</location>
        <topology evidence="1">Multi-pass membrane protein</topology>
    </subcellularLocation>
</comment>
<dbReference type="InterPro" id="IPR003339">
    <property type="entry name" value="ABC/ECF_trnsptr_transmembrane"/>
</dbReference>
<protein>
    <submittedName>
        <fullName evidence="6">Energy-coupling factor transporter transmembrane component T</fullName>
    </submittedName>
</protein>
<keyword evidence="3 5" id="KW-1133">Transmembrane helix</keyword>
<feature type="transmembrane region" description="Helical" evidence="5">
    <location>
        <begin position="285"/>
        <end position="304"/>
    </location>
</feature>
<evidence type="ECO:0000256" key="1">
    <source>
        <dbReference type="ARBA" id="ARBA00004141"/>
    </source>
</evidence>
<dbReference type="PANTHER" id="PTHR33514">
    <property type="entry name" value="PROTEIN ABCI12, CHLOROPLASTIC"/>
    <property type="match status" value="1"/>
</dbReference>
<evidence type="ECO:0000256" key="3">
    <source>
        <dbReference type="ARBA" id="ARBA00022989"/>
    </source>
</evidence>
<proteinExistence type="predicted"/>
<evidence type="ECO:0000256" key="4">
    <source>
        <dbReference type="ARBA" id="ARBA00023136"/>
    </source>
</evidence>
<keyword evidence="2 5" id="KW-0812">Transmembrane</keyword>
<gene>
    <name evidence="6" type="ORF">O0235_07250</name>
</gene>
<dbReference type="Proteomes" id="UP001212803">
    <property type="component" value="Chromosome"/>
</dbReference>
<evidence type="ECO:0000313" key="6">
    <source>
        <dbReference type="EMBL" id="WBL37362.1"/>
    </source>
</evidence>
<dbReference type="EMBL" id="CP115149">
    <property type="protein sequence ID" value="WBL37362.1"/>
    <property type="molecule type" value="Genomic_DNA"/>
</dbReference>
<name>A0ABY7MBI6_9CHLR</name>
<accession>A0ABY7MBI6</accession>
<feature type="transmembrane region" description="Helical" evidence="5">
    <location>
        <begin position="215"/>
        <end position="239"/>
    </location>
</feature>
<keyword evidence="7" id="KW-1185">Reference proteome</keyword>
<feature type="transmembrane region" description="Helical" evidence="5">
    <location>
        <begin position="104"/>
        <end position="125"/>
    </location>
</feature>